<keyword evidence="2" id="KW-1185">Reference proteome</keyword>
<proteinExistence type="predicted"/>
<dbReference type="EMBL" id="CM041554">
    <property type="protein sequence ID" value="KAI3351836.1"/>
    <property type="molecule type" value="Genomic_DNA"/>
</dbReference>
<dbReference type="Proteomes" id="UP000831701">
    <property type="component" value="Chromosome 24"/>
</dbReference>
<protein>
    <submittedName>
        <fullName evidence="1">Uncharacterized protein</fullName>
    </submittedName>
</protein>
<gene>
    <name evidence="1" type="ORF">L3Q82_020678</name>
</gene>
<reference evidence="1" key="1">
    <citation type="submission" date="2022-04" db="EMBL/GenBank/DDBJ databases">
        <title>Jade perch genome.</title>
        <authorList>
            <person name="Chao B."/>
        </authorList>
    </citation>
    <scope>NUCLEOTIDE SEQUENCE</scope>
    <source>
        <strain evidence="1">CB-2022</strain>
    </source>
</reference>
<accession>A0ACB8V852</accession>
<feature type="non-terminal residue" evidence="1">
    <location>
        <position position="1"/>
    </location>
</feature>
<comment type="caution">
    <text evidence="1">The sequence shown here is derived from an EMBL/GenBank/DDBJ whole genome shotgun (WGS) entry which is preliminary data.</text>
</comment>
<organism evidence="1 2">
    <name type="scientific">Scortum barcoo</name>
    <name type="common">barcoo grunter</name>
    <dbReference type="NCBI Taxonomy" id="214431"/>
    <lineage>
        <taxon>Eukaryota</taxon>
        <taxon>Metazoa</taxon>
        <taxon>Chordata</taxon>
        <taxon>Craniata</taxon>
        <taxon>Vertebrata</taxon>
        <taxon>Euteleostomi</taxon>
        <taxon>Actinopterygii</taxon>
        <taxon>Neopterygii</taxon>
        <taxon>Teleostei</taxon>
        <taxon>Neoteleostei</taxon>
        <taxon>Acanthomorphata</taxon>
        <taxon>Eupercaria</taxon>
        <taxon>Centrarchiformes</taxon>
        <taxon>Terapontoidei</taxon>
        <taxon>Terapontidae</taxon>
        <taxon>Scortum</taxon>
    </lineage>
</organism>
<name>A0ACB8V852_9TELE</name>
<evidence type="ECO:0000313" key="2">
    <source>
        <dbReference type="Proteomes" id="UP000831701"/>
    </source>
</evidence>
<evidence type="ECO:0000313" key="1">
    <source>
        <dbReference type="EMBL" id="KAI3351836.1"/>
    </source>
</evidence>
<sequence length="2969" mass="335159">DYQDTSAYTLLHDCLFVVSLSFLQSNKLDKPEVNDNVKVVVRCRPLNQKEKAMGHKQAVIVDEIRGTITVNKLETPQEPPKTFTFDTVFGPDSKQLDVYNLTARPIIDSVLEGYNGTIFAYGQTGTGKTFTMEGVRAVPELRGIIPNSFAHIFGHIAKAEGDTRFLVRVSYLEIYNEEVRDLLGKDQLQRLEVKERPDVGVYIKDLSGYVVNNADDMDRIMTLGHKNRSVGATNMNEHSSRSHAIFTITIECSEKGVDGNQHVRMGKLHLVDLAGSERQGKTGATGQRLKEATKINLSLSTLGNVISALVDGKSTHVPYRNSKLTRLLQDSLGGNSKTMMCANIGPADYNYDETISTLRYANRAKNIKNKARINEDPKDALLRQFQKEIEELKKKLVEGEEISGSEGSGSDELDEGDDEGGEPGEGRRRRRGKNSGFGASFASFPDSSSSSSSNSSEFACSSSVPPPTEDKPQIIPGLLSCCLQILKFFIEIARGRKKVSPDKMVEMQAKIEEERKALEAKLDMEEEERNKARAELEKREKDLLKAQQEHHLLLEKLSALEKKVIVGGVDLLAKAEEQEKLLQESNNELEERRRRAEQLRKELEEKEQERLDIEEKYTSLQEEAQGKTKKLKKVWTMLMAAKSEMADLQQEHHREIEGLLENIRQLSRELRLQMLIIDNFIPQEYQEMIENYVHWNEDIGEWQLKCVAYTGNNMRKQTPAPDKKEKDPFEVDLSHVYLAYTEESMRQSLMKLERPRTSKSGKSGRPKTGRSISIVAWSNMPAWTLVSGQQRQQPLLSPENLALSSAERITEPRRSRTSQSGSASAAVSQSEGSEHLAWMRHFTASTAIRQDGPLALSALTGVVSALSGNSRFRTGEKQRIGQSRGARTANTTRLRLPSDDDGAQQVGAPLSARSDDPFFALICRATSASIEPGHECRRASKMSLPSSESNLDQMAEKAEEPGSSTETMKPSSSRNKRKAAAVAKHTGLNESDDSAESENEGATSDNPSDNNTGGSKDDTLQKKVNCTACGKQVNQFQRNSVYEHPVLKVLICKSCYKYYTSDDINRDSDGMDEQCRWCAEGGKLICCDYCNNAFCKKCILRNLGRKELSVITDENSKWHCYVCRSEPLQGLVSKCHSIMEKQEPSQRKTDKTEERESKRHKNKLVKEHKAVVNGKEHIEGSGTMTFSYKRLQVPKELIKKAKKLVETTTGLNNTFIQFIQQAAEDQEDKSIRYRHLKAFKAVLADLKKAHNALEAALGPEFRNMELQNGNEGEHIVRKSPDVVALVENDYTDNTADAVNETDAAVSLDEEQLEELGGEEPGEEQLEELLEEPPLQQPLQDLGEERHNEQEMDNYQVSDETQMTDNQTETDVTKKTIKAEVCDDGLVSAGEMSLDHDIMSVPPSVPEELFQMVESLADSTMLSQSDTDLVTDTGKETENTKSNENLTDSQRPQPKVKNLIVKLTPVPVVTTCGSRSFRSKNREKEEETAKKCKEEEHAEEEDDAAETVDRTKSPPPSRRSSRVKTTPLRKQAENKVKDESSESESEEDSKVKAKSSKRSSNTKKEDEKQTKASVKRTVDSDSDEVPDILLEKAAAGHSTDEEQGSTSAKKCLFKLNNTSTQDTDLKTSKRKRKSESSDSDIENKTKKTSKKKKQKGSDSSNSDSEQEKETKSKVGRAKRRSGRVKKPDEAKEEDKNSPERKAAERKRSYEKKRKGRSPKPASKLQSSSSEDEEEQQAEGDSGDDSDEQKIKPIVEDNVVGGSGPFHQSSGDEVDNKERVSQVCDEDDDDDPENRIAKKMLLAQIKSNYSSGAESSSDNEGADKDEKSSTKVKNEDEDEDEEEQQDDNSENSSSDGEVKKRSRRHKLLRHKLSLSEGESGEEKAASKEKNKGKKKSGRRVGSDDSEYSNSEKSESSAESGISEELSESENEGKKRKTRSAKKKDEEKQRSYKQKKKRRRIKVQDSSSSNEKSGEEDGEDQDGDEKKGRKKIRKILKDDKLRTETRDALKEEEERRKRIAEREALREKLREVIVVGESSQVTCPITTKLVLDEDEETKEPVVQVHRNLVTKLKPHQVDGVQFMWDCCCESVKKIEKSPGSGCILAHCMGLGKTLQVVVTFLHTLLLCEKLDFTTALVVCPLNTVLNWLNEFEKWQMGMKDDESLEVVELATVKRPQERAYALQRWQETGGVMIIGYEMYRNLTQGRNIKSKKLKETFQKTLVDPGPDLVICDEGHILKNEASAVSKAMNSIRTRRRVVLTGTPLQNNLVEYHCMVNFIKENLLGSIKEFRNRFINPIQNGQCADSTLHDVRIMKKRAHILYEMLAGCVQRKDYTALTKFLPPKHEYVLSVRMTPLQCKLYRYYLEHFTGVGNALEGGRGRAGTKLFQDFQMLSRIWTHPWCLQLDYISKENRGFFDEDSMDEFIASETEESSMSMTSEDEKMKKKKKQGKGKKKGSDDSDSDDVEVIKEWNTSSRGRNGEGRNRAEPVEEPRPTGSAPGSPTPDWHKEFVTEADAEVLEHSGKIMLLFEILRMAEEVDDKVLVFSQSLISLDLIEDFLELSCRAKDEDKISPYKGEGKWYRNIDYYRLDGSTNATTRKKWAEEFNDTSNTRGRLFLISTRAGSLGINLVAANRVIIFDASWNPSYDVQSIFRVYRFGQLKTVYVYRFLAQGTMEEKIYDRQVTKQSLSFRVVDQQQIERHFTTNELAELYHFEPDMLDDPSEKKSKKATPLLPKDPFLAEMLQNNKDQIVCYHEHDSLLDHKEEEALSEEDRKAAWAEYEAEKKGLSMRTNYPMPYSQMDMGSSNYFSYNVAALASMSNQQLEDLINQGRQKVIEATNALKTLSRESLEDIIARVWKENPSLTENQVQSMALGRQASVELEFKRREAVYRDVLTRQQTLMMFVQKLITNRKVQEQQLAMANQANYLNQLAIQNGMMGAGSLSQMDLLGLYQQLHGLGSHQGMGKNPGPSKGL</sequence>